<feature type="compositionally biased region" description="Basic and acidic residues" evidence="5">
    <location>
        <begin position="12"/>
        <end position="24"/>
    </location>
</feature>
<dbReference type="GO" id="GO:0005524">
    <property type="term" value="F:ATP binding"/>
    <property type="evidence" value="ECO:0007669"/>
    <property type="project" value="UniProtKB-KW"/>
</dbReference>
<dbReference type="GO" id="GO:0003723">
    <property type="term" value="F:RNA binding"/>
    <property type="evidence" value="ECO:0007669"/>
    <property type="project" value="TreeGrafter"/>
</dbReference>
<dbReference type="InterPro" id="IPR048333">
    <property type="entry name" value="HA2_WH"/>
</dbReference>
<dbReference type="EMBL" id="JADGJD010000721">
    <property type="protein sequence ID" value="KAJ3048899.1"/>
    <property type="molecule type" value="Genomic_DNA"/>
</dbReference>
<evidence type="ECO:0000256" key="5">
    <source>
        <dbReference type="SAM" id="MobiDB-lite"/>
    </source>
</evidence>
<evidence type="ECO:0000256" key="4">
    <source>
        <dbReference type="ARBA" id="ARBA00022840"/>
    </source>
</evidence>
<evidence type="ECO:0000256" key="3">
    <source>
        <dbReference type="ARBA" id="ARBA00022806"/>
    </source>
</evidence>
<protein>
    <submittedName>
        <fullName evidence="8">DEAH (Asp-Glu-Ala-His) box polypeptide 34</fullName>
    </submittedName>
</protein>
<dbReference type="FunFam" id="3.40.50.300:FF:000725">
    <property type="entry name" value="probable ATP-dependent RNA helicase DHX34"/>
    <property type="match status" value="1"/>
</dbReference>
<evidence type="ECO:0000256" key="2">
    <source>
        <dbReference type="ARBA" id="ARBA00022801"/>
    </source>
</evidence>
<dbReference type="GO" id="GO:0016787">
    <property type="term" value="F:hydrolase activity"/>
    <property type="evidence" value="ECO:0007669"/>
    <property type="project" value="UniProtKB-KW"/>
</dbReference>
<proteinExistence type="predicted"/>
<dbReference type="SMART" id="SM00487">
    <property type="entry name" value="DEXDc"/>
    <property type="match status" value="1"/>
</dbReference>
<feature type="region of interest" description="Disordered" evidence="5">
    <location>
        <begin position="1"/>
        <end position="41"/>
    </location>
</feature>
<keyword evidence="1" id="KW-0547">Nucleotide-binding</keyword>
<sequence length="1245" mass="141462">MTELRYNIDGTVRPETDVEAAERTRPRRGPAWTRPAKPDIPKDEAIARAKKLISFNGKPLPVGHDEKPDVSRRKGEDLWGVEVDRVFFGRGGEASFLRGSAEHDDFKEFYAKYQLMLSKKRKAEYEQAVKERRRPPATNESDLDIARLALVMFEDFQEKKIAAMKEKIEKDRAVLPIKAFEQQIVDMVKNNRVTLIAADTGAGKSTQVPQYLLSAGFDKIVCTQPRRIACYSLARRVSYESLNMYGSEIAYQVRFEGTKTSKTRILFLTEGVLLRQFAIDARLAQYNVIIVDEVHERHITGDFLMGVLKRLLHYREDVHIILMSATINAKLFSEYFNAPVIEIPGRMYPVSIEYMPFEKEDRNLVDDRLYEERLNAEVRESVPASSSNIDAGPYLRIMEKIDQTIPPEERGDLLVFLSGINEITALAEELGAYANFTSTLSVTEQEKVFDMAPAEVRKCILSTNIAETSVTIDGVRFIIDSGKVKEMGYDAAANLSRLSEFWISRSSAKQRAGRAGRTGPGECYRFYSKREYERLNEFPVPEILRMPLEPTLLQIRAYGLGDPRDFDFIERPAETSISYSIARLQDLGALSREELLTPLGRVLAVLPLDVVLGKMLILGSICDLVDPIIVIAAALSVQSPFLRVPESTSDIMEKRRSIQSDHGDPFTLLNMFSEWLRVKAGRKESSRSWCRRHGIEEQRLYEMVKLKEQFEGVMKDYLGVQADYAESDHDDDQDAWDGKRKRRKEKEDRDDPNFRRRKQQKQLLQRQKRLQSSGKRRTLQLEDDMTMNEGEPEAHDVADVSIEALEFELKHDAESLLKRSDTGNLTERDVGLVKLVVCSGLYPHLAVTDDANHARRLSEQVYHTKAKKFVQMHPTSVFSYKPELVQPKVSEPPRHREDGKDTLESLHARTSVSDMLCYLELLETNKPYLTNVMRVPALAACLLFGRSIDVTHDMKHVVIDEWLLLKFNEESVAERIIVLANWLRLAWELVVSRKLENVRHGLREEELPAPSAAIPSMGTAMNTDAVFSGRETPAPRKLSYDLKRPTDWSDLKFVPAPIRRVRRDWEDAVARGGAGEFEDVEAADVVARLSEFLDINVECTVERLKMQEISKMFGYEAYIPEMLSQAIVPAAPYLRYFASEPRLGGKKMRSRLDLPVVVEEEVVEPPITAYVPFGTAIVAKREEETKVPEELHKIDNTAVPVGSQDNTAVASGRKRFACPVCGKVMLFTPVEALKHRKGCNAESSA</sequence>
<dbReference type="PANTHER" id="PTHR18934:SF221">
    <property type="entry name" value="ATP-DEPENDENT RNA HELICASE DHX34-RELATED"/>
    <property type="match status" value="1"/>
</dbReference>
<dbReference type="Pfam" id="PF04408">
    <property type="entry name" value="WHD_HA2"/>
    <property type="match status" value="1"/>
</dbReference>
<keyword evidence="3" id="KW-0347">Helicase</keyword>
<dbReference type="SUPFAM" id="SSF52540">
    <property type="entry name" value="P-loop containing nucleoside triphosphate hydrolases"/>
    <property type="match status" value="1"/>
</dbReference>
<accession>A0AAD5SAF3</accession>
<dbReference type="Gene3D" id="1.20.120.1080">
    <property type="match status" value="1"/>
</dbReference>
<keyword evidence="9" id="KW-1185">Reference proteome</keyword>
<keyword evidence="4" id="KW-0067">ATP-binding</keyword>
<comment type="caution">
    <text evidence="8">The sequence shown here is derived from an EMBL/GenBank/DDBJ whole genome shotgun (WGS) entry which is preliminary data.</text>
</comment>
<organism evidence="8 9">
    <name type="scientific">Rhizophlyctis rosea</name>
    <dbReference type="NCBI Taxonomy" id="64517"/>
    <lineage>
        <taxon>Eukaryota</taxon>
        <taxon>Fungi</taxon>
        <taxon>Fungi incertae sedis</taxon>
        <taxon>Chytridiomycota</taxon>
        <taxon>Chytridiomycota incertae sedis</taxon>
        <taxon>Chytridiomycetes</taxon>
        <taxon>Rhizophlyctidales</taxon>
        <taxon>Rhizophlyctidaceae</taxon>
        <taxon>Rhizophlyctis</taxon>
    </lineage>
</organism>
<feature type="region of interest" description="Disordered" evidence="5">
    <location>
        <begin position="726"/>
        <end position="793"/>
    </location>
</feature>
<dbReference type="Proteomes" id="UP001212841">
    <property type="component" value="Unassembled WGS sequence"/>
</dbReference>
<dbReference type="InterPro" id="IPR011709">
    <property type="entry name" value="DEAD-box_helicase_OB_fold"/>
</dbReference>
<evidence type="ECO:0000256" key="1">
    <source>
        <dbReference type="ARBA" id="ARBA00022741"/>
    </source>
</evidence>
<evidence type="ECO:0000313" key="9">
    <source>
        <dbReference type="Proteomes" id="UP001212841"/>
    </source>
</evidence>
<dbReference type="AlphaFoldDB" id="A0AAD5SAF3"/>
<dbReference type="Pfam" id="PF00271">
    <property type="entry name" value="Helicase_C"/>
    <property type="match status" value="1"/>
</dbReference>
<dbReference type="CDD" id="cd18791">
    <property type="entry name" value="SF2_C_RHA"/>
    <property type="match status" value="1"/>
</dbReference>
<dbReference type="Pfam" id="PF07717">
    <property type="entry name" value="OB_NTP_bind"/>
    <property type="match status" value="1"/>
</dbReference>
<feature type="domain" description="Helicase ATP-binding" evidence="6">
    <location>
        <begin position="185"/>
        <end position="345"/>
    </location>
</feature>
<dbReference type="Gene3D" id="3.40.50.300">
    <property type="entry name" value="P-loop containing nucleotide triphosphate hydrolases"/>
    <property type="match status" value="2"/>
</dbReference>
<dbReference type="InterPro" id="IPR001650">
    <property type="entry name" value="Helicase_C-like"/>
</dbReference>
<name>A0AAD5SAF3_9FUNG</name>
<dbReference type="InterPro" id="IPR007502">
    <property type="entry name" value="Helicase-assoc_dom"/>
</dbReference>
<evidence type="ECO:0000259" key="6">
    <source>
        <dbReference type="PROSITE" id="PS51192"/>
    </source>
</evidence>
<dbReference type="PROSITE" id="PS51192">
    <property type="entry name" value="HELICASE_ATP_BIND_1"/>
    <property type="match status" value="1"/>
</dbReference>
<reference evidence="8" key="1">
    <citation type="submission" date="2020-05" db="EMBL/GenBank/DDBJ databases">
        <title>Phylogenomic resolution of chytrid fungi.</title>
        <authorList>
            <person name="Stajich J.E."/>
            <person name="Amses K."/>
            <person name="Simmons R."/>
            <person name="Seto K."/>
            <person name="Myers J."/>
            <person name="Bonds A."/>
            <person name="Quandt C.A."/>
            <person name="Barry K."/>
            <person name="Liu P."/>
            <person name="Grigoriev I."/>
            <person name="Longcore J.E."/>
            <person name="James T.Y."/>
        </authorList>
    </citation>
    <scope>NUCLEOTIDE SEQUENCE</scope>
    <source>
        <strain evidence="8">JEL0318</strain>
    </source>
</reference>
<keyword evidence="2" id="KW-0378">Hydrolase</keyword>
<dbReference type="InterPro" id="IPR027417">
    <property type="entry name" value="P-loop_NTPase"/>
</dbReference>
<dbReference type="InterPro" id="IPR014001">
    <property type="entry name" value="Helicase_ATP-bd"/>
</dbReference>
<evidence type="ECO:0000259" key="7">
    <source>
        <dbReference type="PROSITE" id="PS51194"/>
    </source>
</evidence>
<dbReference type="SMART" id="SM00490">
    <property type="entry name" value="HELICc"/>
    <property type="match status" value="1"/>
</dbReference>
<evidence type="ECO:0000313" key="8">
    <source>
        <dbReference type="EMBL" id="KAJ3048899.1"/>
    </source>
</evidence>
<dbReference type="SMART" id="SM00847">
    <property type="entry name" value="HA2"/>
    <property type="match status" value="1"/>
</dbReference>
<feature type="compositionally biased region" description="Basic and acidic residues" evidence="5">
    <location>
        <begin position="745"/>
        <end position="754"/>
    </location>
</feature>
<dbReference type="InterPro" id="IPR011545">
    <property type="entry name" value="DEAD/DEAH_box_helicase_dom"/>
</dbReference>
<dbReference type="Pfam" id="PF00270">
    <property type="entry name" value="DEAD"/>
    <property type="match status" value="1"/>
</dbReference>
<feature type="domain" description="Helicase C-terminal" evidence="7">
    <location>
        <begin position="400"/>
        <end position="559"/>
    </location>
</feature>
<dbReference type="Pfam" id="PF21010">
    <property type="entry name" value="HA2_C"/>
    <property type="match status" value="1"/>
</dbReference>
<dbReference type="GO" id="GO:0004386">
    <property type="term" value="F:helicase activity"/>
    <property type="evidence" value="ECO:0007669"/>
    <property type="project" value="UniProtKB-KW"/>
</dbReference>
<dbReference type="PROSITE" id="PS51194">
    <property type="entry name" value="HELICASE_CTER"/>
    <property type="match status" value="1"/>
</dbReference>
<gene>
    <name evidence="8" type="primary">DHX34</name>
    <name evidence="8" type="ORF">HK097_010106</name>
</gene>
<feature type="compositionally biased region" description="Basic residues" evidence="5">
    <location>
        <begin position="755"/>
        <end position="778"/>
    </location>
</feature>
<dbReference type="PANTHER" id="PTHR18934">
    <property type="entry name" value="ATP-DEPENDENT RNA HELICASE"/>
    <property type="match status" value="1"/>
</dbReference>